<protein>
    <recommendedName>
        <fullName evidence="4">DUF1440 domain-containing protein</fullName>
    </recommendedName>
</protein>
<evidence type="ECO:0008006" key="4">
    <source>
        <dbReference type="Google" id="ProtNLM"/>
    </source>
</evidence>
<keyword evidence="3" id="KW-1185">Reference proteome</keyword>
<dbReference type="Pfam" id="PF07274">
    <property type="entry name" value="DUF1440"/>
    <property type="match status" value="1"/>
</dbReference>
<dbReference type="KEGG" id="stax:MC45_17150"/>
<proteinExistence type="predicted"/>
<dbReference type="HOGENOM" id="CLU_135060_0_0_5"/>
<evidence type="ECO:0000256" key="1">
    <source>
        <dbReference type="SAM" id="SignalP"/>
    </source>
</evidence>
<keyword evidence="1" id="KW-0732">Signal</keyword>
<evidence type="ECO:0000313" key="3">
    <source>
        <dbReference type="Proteomes" id="UP000033200"/>
    </source>
</evidence>
<accession>A0A097EJP8</accession>
<evidence type="ECO:0000313" key="2">
    <source>
        <dbReference type="EMBL" id="AIT07791.1"/>
    </source>
</evidence>
<dbReference type="eggNOG" id="COG3477">
    <property type="taxonomic scope" value="Bacteria"/>
</dbReference>
<gene>
    <name evidence="2" type="ORF">MC45_17150</name>
</gene>
<organism evidence="2 3">
    <name type="scientific">Sphingomonas taxi</name>
    <dbReference type="NCBI Taxonomy" id="1549858"/>
    <lineage>
        <taxon>Bacteria</taxon>
        <taxon>Pseudomonadati</taxon>
        <taxon>Pseudomonadota</taxon>
        <taxon>Alphaproteobacteria</taxon>
        <taxon>Sphingomonadales</taxon>
        <taxon>Sphingomonadaceae</taxon>
        <taxon>Sphingomonas</taxon>
    </lineage>
</organism>
<dbReference type="EMBL" id="CP009571">
    <property type="protein sequence ID" value="AIT07791.1"/>
    <property type="molecule type" value="Genomic_DNA"/>
</dbReference>
<feature type="chain" id="PRO_5001930035" description="DUF1440 domain-containing protein" evidence="1">
    <location>
        <begin position="35"/>
        <end position="160"/>
    </location>
</feature>
<name>A0A097EJP8_9SPHN</name>
<dbReference type="Proteomes" id="UP000033200">
    <property type="component" value="Chromosome"/>
</dbReference>
<reference evidence="2 3" key="1">
    <citation type="submission" date="2014-09" db="EMBL/GenBank/DDBJ databases">
        <title>Using Illumina technology Improving SMRT sequencing Genome Assembly by RASTools.</title>
        <authorList>
            <person name="Zhou Y."/>
            <person name="Ma T."/>
            <person name="Liu T."/>
        </authorList>
    </citation>
    <scope>NUCLEOTIDE SEQUENCE [LARGE SCALE GENOMIC DNA]</scope>
    <source>
        <strain evidence="2 3">ATCC 55669</strain>
    </source>
</reference>
<feature type="signal peptide" evidence="1">
    <location>
        <begin position="1"/>
        <end position="34"/>
    </location>
</feature>
<dbReference type="STRING" id="1549858.MC45_17150"/>
<dbReference type="InterPro" id="IPR009898">
    <property type="entry name" value="DUF1440"/>
</dbReference>
<sequence>MPVPSLTKTLAAGLAGGLVASLAMNLFQSVSAPAFGQTGSNDDPSTVKAADSAKQAVTGDAVTQKHRAAAGSLVHYATGAALGAGYALAVRQWPESNAGFGSAFGVGVATMLDDVAVPAFGWGPAPTETPPATHAYGLVSHVVFGLVLEGTRRAIVEALD</sequence>
<dbReference type="AlphaFoldDB" id="A0A097EJP8"/>